<feature type="domain" description="DUF5901" evidence="1">
    <location>
        <begin position="16"/>
        <end position="100"/>
    </location>
</feature>
<dbReference type="PIR" id="T18036">
    <property type="entry name" value="T18036"/>
</dbReference>
<dbReference type="InterPro" id="IPR045420">
    <property type="entry name" value="DUF5901"/>
</dbReference>
<reference evidence="2 3" key="1">
    <citation type="journal article" date="1995" name="Virology">
        <title>Analysis of 45 kb of DNA located at the left end of the chlorella virus PBCV-1 genome.</title>
        <authorList>
            <person name="Lu Z."/>
            <person name="Li Y."/>
            <person name="Zhang Y."/>
            <person name="Kutish G.F."/>
            <person name="Rock D.L."/>
            <person name="Van Etten J.L."/>
        </authorList>
    </citation>
    <scope>NUCLEOTIDE SEQUENCE [LARGE SCALE GENOMIC DNA]</scope>
</reference>
<dbReference type="Proteomes" id="UP000000862">
    <property type="component" value="Segment"/>
</dbReference>
<reference evidence="2 3" key="5">
    <citation type="journal article" date="1997" name="Virology">
        <title>Analysis of 74 kb of DNA located at the right end of the 330-kb chlorella virus PBCV-1 genome.</title>
        <authorList>
            <person name="Li Y."/>
            <person name="Lu Z."/>
            <person name="Sun L."/>
            <person name="Ropp S."/>
            <person name="Kutish G.F."/>
            <person name="Rock D.L."/>
            <person name="Van Etten J.L."/>
        </authorList>
    </citation>
    <scope>NUCLEOTIDE SEQUENCE [LARGE SCALE GENOMIC DNA]</scope>
</reference>
<reference evidence="2 3" key="2">
    <citation type="journal article" date="1995" name="Virology">
        <title>Analysis of 43 kb of the Chlorella virus PBCV-1 330-kb genome: map positions 45 to 88.</title>
        <authorList>
            <person name="Li Y."/>
            <person name="Lu Z."/>
            <person name="Burbank D.E."/>
            <person name="Kutish G.F."/>
            <person name="Rock D.L."/>
            <person name="Van Etten J.L."/>
        </authorList>
    </citation>
    <scope>NUCLEOTIDE SEQUENCE [LARGE SCALE GENOMIC DNA]</scope>
</reference>
<dbReference type="RefSeq" id="NP_048890.1">
    <property type="nucleotide sequence ID" value="NC_000852.5"/>
</dbReference>
<dbReference type="KEGG" id="vg:917791"/>
<dbReference type="Pfam" id="PF19254">
    <property type="entry name" value="DUF5901"/>
    <property type="match status" value="1"/>
</dbReference>
<organism evidence="2 3">
    <name type="scientific">Paramecium bursaria Chlorella virus 1</name>
    <name type="common">PBCV-1</name>
    <dbReference type="NCBI Taxonomy" id="10506"/>
    <lineage>
        <taxon>Viruses</taxon>
        <taxon>Varidnaviria</taxon>
        <taxon>Bamfordvirae</taxon>
        <taxon>Nucleocytoviricota</taxon>
        <taxon>Megaviricetes</taxon>
        <taxon>Algavirales</taxon>
        <taxon>Phycodnaviridae</taxon>
        <taxon>Chlorovirus</taxon>
        <taxon>Chlorovirus vanettense</taxon>
    </lineage>
</organism>
<protein>
    <recommendedName>
        <fullName evidence="1">DUF5901 domain-containing protein</fullName>
    </recommendedName>
</protein>
<reference evidence="2 3" key="4">
    <citation type="journal article" date="1996" name="Virology">
        <title>Analysis of 76 kb of the chlorella virus PBCV-1 330-kb genome: map positions 182 to 258.</title>
        <authorList>
            <person name="Kutish G.F."/>
            <person name="Li Y."/>
            <person name="Lu Z."/>
            <person name="Furuta M."/>
            <person name="Rock D.L."/>
            <person name="Van Etten J.L."/>
        </authorList>
    </citation>
    <scope>NUCLEOTIDE SEQUENCE [LARGE SCALE GENOMIC DNA]</scope>
</reference>
<evidence type="ECO:0000313" key="3">
    <source>
        <dbReference type="Proteomes" id="UP000000862"/>
    </source>
</evidence>
<accession>Q98584</accession>
<organismHost>
    <name type="scientific">Chlorella</name>
    <dbReference type="NCBI Taxonomy" id="3071"/>
</organismHost>
<sequence>MALSFSLVSISARTCLQKLTFRLERPNGTLYDTNGVDNTMLCALTFKVVPNNAVDKTFDGPGKYPAAPGYSGDYIQLQQKRWGEEARATYPTHKSTYNRCRPRTT</sequence>
<proteinExistence type="predicted"/>
<reference evidence="2 3" key="7">
    <citation type="journal article" date="2000" name="Virology">
        <title>Characterization of a beta-1,3-glucanase encoded by chlorella virus PBCV-1.</title>
        <authorList>
            <person name="Sun L."/>
            <person name="Gurnon J.R."/>
            <person name="Adams B.J."/>
            <person name="Graves M.V."/>
            <person name="Van Etten J.L."/>
        </authorList>
    </citation>
    <scope>NUCLEOTIDE SEQUENCE [LARGE SCALE GENOMIC DNA]</scope>
</reference>
<gene>
    <name evidence="2" type="primary">A534R</name>
</gene>
<dbReference type="EMBL" id="JF411744">
    <property type="protein sequence ID" value="AAC96901.1"/>
    <property type="molecule type" value="Genomic_DNA"/>
</dbReference>
<evidence type="ECO:0000313" key="2">
    <source>
        <dbReference type="EMBL" id="AAC96901.1"/>
    </source>
</evidence>
<name>Q98584_PBCV1</name>
<reference evidence="2 3" key="3">
    <citation type="journal article" date="1996" name="Virology">
        <title>Analysis of 94 kb of the chlorella virus PBCV-1 330-kb genome: map positions 88 to 182.</title>
        <authorList>
            <person name="Lu Z."/>
            <person name="Li Y."/>
            <person name="Que Q."/>
            <person name="Kutish G.F."/>
            <person name="Rock D.L."/>
            <person name="Van Etten J.L."/>
        </authorList>
    </citation>
    <scope>NUCLEOTIDE SEQUENCE [LARGE SCALE GENOMIC DNA]</scope>
</reference>
<reference evidence="2 3" key="6">
    <citation type="journal article" date="1999" name="Virology">
        <title>Chlorella virus PBCV-1 encodes a functional homospermidine synthase.</title>
        <authorList>
            <person name="Kaiser A."/>
            <person name="Vollmert M."/>
            <person name="Tholl D."/>
            <person name="Graves M.V."/>
            <person name="Gurnon J.R."/>
            <person name="Xing W."/>
            <person name="Lisec A.D."/>
            <person name="Nickerson K.W."/>
            <person name="Van Etten J.L."/>
        </authorList>
    </citation>
    <scope>NUCLEOTIDE SEQUENCE [LARGE SCALE GENOMIC DNA]</scope>
</reference>
<evidence type="ECO:0000259" key="1">
    <source>
        <dbReference type="Pfam" id="PF19254"/>
    </source>
</evidence>
<keyword evidence="3" id="KW-1185">Reference proteome</keyword>
<dbReference type="GeneID" id="917791"/>
<reference evidence="2 3" key="8">
    <citation type="journal article" date="2010" name="J. Virol.">
        <title>Microarray analysis of Paramecium bursaria chlorella virus 1 transcription.</title>
        <authorList>
            <person name="Yanai-Balser G.M."/>
            <person name="Duncan G.A."/>
            <person name="Eudy J.D."/>
            <person name="Wang D."/>
            <person name="Li X."/>
            <person name="Agarkova I.V."/>
            <person name="Dunigan D.D."/>
            <person name="Van Etten J.L."/>
        </authorList>
    </citation>
    <scope>NUCLEOTIDE SEQUENCE [LARGE SCALE GENOMIC DNA]</scope>
</reference>